<organism evidence="1">
    <name type="scientific">hydrothermal vent metagenome</name>
    <dbReference type="NCBI Taxonomy" id="652676"/>
    <lineage>
        <taxon>unclassified sequences</taxon>
        <taxon>metagenomes</taxon>
        <taxon>ecological metagenomes</taxon>
    </lineage>
</organism>
<dbReference type="EMBL" id="CZQE01000362">
    <property type="protein sequence ID" value="CUS46354.1"/>
    <property type="molecule type" value="Genomic_DNA"/>
</dbReference>
<protein>
    <submittedName>
        <fullName evidence="1">Uncharacterized protein</fullName>
    </submittedName>
</protein>
<gene>
    <name evidence="1" type="ORF">MGWOODY_Smn2064</name>
</gene>
<evidence type="ECO:0000313" key="1">
    <source>
        <dbReference type="EMBL" id="CUS46354.1"/>
    </source>
</evidence>
<sequence>MEDDLDHRSRDEWQTRLCEASHRFSTALKELHQTNPWPENPTLEQAINMLATELWDRGFSQTDIGSAFRNALADLPRYTAGDEVRP</sequence>
<dbReference type="AlphaFoldDB" id="A0A160TQP0"/>
<reference evidence="1" key="1">
    <citation type="submission" date="2015-10" db="EMBL/GenBank/DDBJ databases">
        <authorList>
            <person name="Gilbert D.G."/>
        </authorList>
    </citation>
    <scope>NUCLEOTIDE SEQUENCE</scope>
</reference>
<name>A0A160TQP0_9ZZZZ</name>
<proteinExistence type="predicted"/>
<accession>A0A160TQP0</accession>